<dbReference type="EC" id="3.4.21.92" evidence="6"/>
<evidence type="ECO:0000256" key="1">
    <source>
        <dbReference type="ARBA" id="ARBA00007039"/>
    </source>
</evidence>
<dbReference type="Pfam" id="PF00574">
    <property type="entry name" value="CLP_protease"/>
    <property type="match status" value="1"/>
</dbReference>
<evidence type="ECO:0000313" key="8">
    <source>
        <dbReference type="EMBL" id="MCW3484459.1"/>
    </source>
</evidence>
<sequence length="215" mass="23826">MPIIPTVIDGSTRSAYDIYSLLLKERIIFLGTAIDEHSANLVVAQLLYLDSENHHPIRLYISSPGGVIYAGFAIYDTMRMLKSPVSTVAVGFTGSFGTMLLTAGARGQRYALPHATIHMHPASGGAKGYTEDVRIAYHEQERLEQQIFLMIAKNTGHTVAEIEAAYQRDRFMNALEAKAFGLVDEVLGDVQDLLLWEHIRFPTDTLPLLKQIGHS</sequence>
<dbReference type="GO" id="GO:0008233">
    <property type="term" value="F:peptidase activity"/>
    <property type="evidence" value="ECO:0007669"/>
    <property type="project" value="UniProtKB-KW"/>
</dbReference>
<dbReference type="InterPro" id="IPR029045">
    <property type="entry name" value="ClpP/crotonase-like_dom_sf"/>
</dbReference>
<feature type="active site" description="Nucleophile" evidence="6">
    <location>
        <position position="95"/>
    </location>
</feature>
<organism evidence="8 9">
    <name type="scientific">Chitinophaga nivalis</name>
    <dbReference type="NCBI Taxonomy" id="2991709"/>
    <lineage>
        <taxon>Bacteria</taxon>
        <taxon>Pseudomonadati</taxon>
        <taxon>Bacteroidota</taxon>
        <taxon>Chitinophagia</taxon>
        <taxon>Chitinophagales</taxon>
        <taxon>Chitinophagaceae</taxon>
        <taxon>Chitinophaga</taxon>
    </lineage>
</organism>
<comment type="catalytic activity">
    <reaction evidence="6">
        <text>Hydrolysis of proteins to small peptides in the presence of ATP and magnesium. alpha-casein is the usual test substrate. In the absence of ATP, only oligopeptides shorter than five residues are hydrolyzed (such as succinyl-Leu-Tyr-|-NHMec, and Leu-Tyr-Leu-|-Tyr-Trp, in which cleavage of the -Tyr-|-Leu- and -Tyr-|-Trp bonds also occurs).</text>
        <dbReference type="EC" id="3.4.21.92"/>
    </reaction>
</comment>
<dbReference type="Proteomes" id="UP001207742">
    <property type="component" value="Unassembled WGS sequence"/>
</dbReference>
<dbReference type="InterPro" id="IPR023562">
    <property type="entry name" value="ClpP/TepA"/>
</dbReference>
<evidence type="ECO:0000256" key="5">
    <source>
        <dbReference type="ARBA" id="ARBA00022825"/>
    </source>
</evidence>
<keyword evidence="2 6" id="KW-0963">Cytoplasm</keyword>
<reference evidence="8 9" key="1">
    <citation type="submission" date="2022-10" db="EMBL/GenBank/DDBJ databases">
        <title>Chitinophaga nivalis PC15 sp. nov., isolated from Pyeongchang county, South Korea.</title>
        <authorList>
            <person name="Trinh H.N."/>
        </authorList>
    </citation>
    <scope>NUCLEOTIDE SEQUENCE [LARGE SCALE GENOMIC DNA]</scope>
    <source>
        <strain evidence="8 9">PC14</strain>
    </source>
</reference>
<dbReference type="RefSeq" id="WP_264730095.1">
    <property type="nucleotide sequence ID" value="NZ_JAPDNR010000001.1"/>
</dbReference>
<keyword evidence="4 6" id="KW-0378">Hydrolase</keyword>
<dbReference type="Gene3D" id="3.90.226.10">
    <property type="entry name" value="2-enoyl-CoA Hydratase, Chain A, domain 1"/>
    <property type="match status" value="1"/>
</dbReference>
<keyword evidence="9" id="KW-1185">Reference proteome</keyword>
<accession>A0ABT3IKI7</accession>
<dbReference type="GO" id="GO:0006508">
    <property type="term" value="P:proteolysis"/>
    <property type="evidence" value="ECO:0007669"/>
    <property type="project" value="UniProtKB-KW"/>
</dbReference>
<comment type="subunit">
    <text evidence="6">Fourteen ClpP subunits assemble into 2 heptameric rings which stack back to back to give a disk-like structure with a central cavity, resembling the structure of eukaryotic proteasomes.</text>
</comment>
<evidence type="ECO:0000256" key="2">
    <source>
        <dbReference type="ARBA" id="ARBA00022490"/>
    </source>
</evidence>
<name>A0ABT3IKI7_9BACT</name>
<evidence type="ECO:0000256" key="7">
    <source>
        <dbReference type="RuleBase" id="RU003567"/>
    </source>
</evidence>
<keyword evidence="5 6" id="KW-0720">Serine protease</keyword>
<dbReference type="PANTHER" id="PTHR10381">
    <property type="entry name" value="ATP-DEPENDENT CLP PROTEASE PROTEOLYTIC SUBUNIT"/>
    <property type="match status" value="1"/>
</dbReference>
<dbReference type="CDD" id="cd07017">
    <property type="entry name" value="S14_ClpP_2"/>
    <property type="match status" value="1"/>
</dbReference>
<evidence type="ECO:0000256" key="6">
    <source>
        <dbReference type="HAMAP-Rule" id="MF_00444"/>
    </source>
</evidence>
<dbReference type="PRINTS" id="PR00127">
    <property type="entry name" value="CLPPROTEASEP"/>
</dbReference>
<dbReference type="InterPro" id="IPR001907">
    <property type="entry name" value="ClpP"/>
</dbReference>
<evidence type="ECO:0000256" key="4">
    <source>
        <dbReference type="ARBA" id="ARBA00022801"/>
    </source>
</evidence>
<dbReference type="HAMAP" id="MF_00444">
    <property type="entry name" value="ClpP"/>
    <property type="match status" value="1"/>
</dbReference>
<dbReference type="EMBL" id="JAPDNS010000001">
    <property type="protein sequence ID" value="MCW3484459.1"/>
    <property type="molecule type" value="Genomic_DNA"/>
</dbReference>
<dbReference type="SUPFAM" id="SSF52096">
    <property type="entry name" value="ClpP/crotonase"/>
    <property type="match status" value="1"/>
</dbReference>
<evidence type="ECO:0000313" key="9">
    <source>
        <dbReference type="Proteomes" id="UP001207742"/>
    </source>
</evidence>
<feature type="active site" evidence="6">
    <location>
        <position position="120"/>
    </location>
</feature>
<evidence type="ECO:0000256" key="3">
    <source>
        <dbReference type="ARBA" id="ARBA00022670"/>
    </source>
</evidence>
<comment type="caution">
    <text evidence="8">The sequence shown here is derived from an EMBL/GenBank/DDBJ whole genome shotgun (WGS) entry which is preliminary data.</text>
</comment>
<comment type="function">
    <text evidence="6">Cleaves peptides in various proteins in a process that requires ATP hydrolysis. Has a chymotrypsin-like activity. Plays a major role in the degradation of misfolded proteins.</text>
</comment>
<gene>
    <name evidence="6" type="primary">clpP</name>
    <name evidence="8" type="ORF">OL497_11180</name>
</gene>
<keyword evidence="3 6" id="KW-0645">Protease</keyword>
<proteinExistence type="inferred from homology"/>
<comment type="subcellular location">
    <subcellularLocation>
        <location evidence="6">Cytoplasm</location>
    </subcellularLocation>
</comment>
<protein>
    <recommendedName>
        <fullName evidence="6 7">ATP-dependent Clp protease proteolytic subunit</fullName>
        <ecNumber evidence="6">3.4.21.92</ecNumber>
    </recommendedName>
    <alternativeName>
        <fullName evidence="6">Endopeptidase Clp</fullName>
    </alternativeName>
</protein>
<dbReference type="PANTHER" id="PTHR10381:SF70">
    <property type="entry name" value="ATP-DEPENDENT CLP PROTEASE PROTEOLYTIC SUBUNIT"/>
    <property type="match status" value="1"/>
</dbReference>
<comment type="similarity">
    <text evidence="1 6 7">Belongs to the peptidase S14 family.</text>
</comment>